<comment type="caution">
    <text evidence="1">The sequence shown here is derived from an EMBL/GenBank/DDBJ whole genome shotgun (WGS) entry which is preliminary data.</text>
</comment>
<reference evidence="1 2" key="1">
    <citation type="submission" date="2013-06" db="EMBL/GenBank/DDBJ databases">
        <authorList>
            <person name="Weinstock G."/>
            <person name="Sodergren E."/>
            <person name="Lobos E.A."/>
            <person name="Fulton L."/>
            <person name="Fulton R."/>
            <person name="Courtney L."/>
            <person name="Fronick C."/>
            <person name="O'Laughlin M."/>
            <person name="Godfrey J."/>
            <person name="Wilson R.M."/>
            <person name="Miner T."/>
            <person name="Farmer C."/>
            <person name="Delehaunty K."/>
            <person name="Cordes M."/>
            <person name="Minx P."/>
            <person name="Tomlinson C."/>
            <person name="Chen J."/>
            <person name="Wollam A."/>
            <person name="Pepin K.H."/>
            <person name="Bhonagiri V."/>
            <person name="Zhang X."/>
            <person name="Warren W."/>
            <person name="Mitreva M."/>
            <person name="Mardis E.R."/>
            <person name="Wilson R.K."/>
        </authorList>
    </citation>
    <scope>NUCLEOTIDE SEQUENCE [LARGE SCALE GENOMIC DNA]</scope>
    <source>
        <strain evidence="1 2">JCP7719</strain>
    </source>
</reference>
<accession>S4GY50</accession>
<evidence type="ECO:0000313" key="1">
    <source>
        <dbReference type="EMBL" id="EPI50916.1"/>
    </source>
</evidence>
<dbReference type="EMBL" id="ATJO01000041">
    <property type="protein sequence ID" value="EPI50916.1"/>
    <property type="molecule type" value="Genomic_DNA"/>
</dbReference>
<evidence type="ECO:0000313" key="2">
    <source>
        <dbReference type="Proteomes" id="UP000014601"/>
    </source>
</evidence>
<dbReference type="AlphaFoldDB" id="S4GY50"/>
<name>S4GY50_9BIFI</name>
<dbReference type="Proteomes" id="UP000014601">
    <property type="component" value="Unassembled WGS sequence"/>
</dbReference>
<dbReference type="HOGENOM" id="CLU_3270546_0_0_11"/>
<proteinExistence type="predicted"/>
<organism evidence="1 2">
    <name type="scientific">Gardnerella pickettii JCP7719</name>
    <dbReference type="NCBI Taxonomy" id="1261061"/>
    <lineage>
        <taxon>Bacteria</taxon>
        <taxon>Bacillati</taxon>
        <taxon>Actinomycetota</taxon>
        <taxon>Actinomycetes</taxon>
        <taxon>Bifidobacteriales</taxon>
        <taxon>Bifidobacteriaceae</taxon>
        <taxon>Gardnerella</taxon>
        <taxon>Gardnerella pickettii</taxon>
    </lineage>
</organism>
<protein>
    <submittedName>
        <fullName evidence="1">Uncharacterized protein</fullName>
    </submittedName>
</protein>
<gene>
    <name evidence="1" type="ORF">HMPREF1576_00575</name>
</gene>
<sequence length="41" mass="4638">MDQTKSQSSSFSSFSSFMRALMASSRRCFRADSLANMTYCL</sequence>